<keyword evidence="2" id="KW-1185">Reference proteome</keyword>
<dbReference type="HOGENOM" id="CLU_2979874_0_0_1"/>
<dbReference type="AlphaFoldDB" id="A0A0C3CP26"/>
<dbReference type="InParanoid" id="A0A0C3CP26"/>
<evidence type="ECO:0000313" key="2">
    <source>
        <dbReference type="Proteomes" id="UP000054166"/>
    </source>
</evidence>
<reference evidence="1 2" key="1">
    <citation type="submission" date="2014-04" db="EMBL/GenBank/DDBJ databases">
        <authorList>
            <consortium name="DOE Joint Genome Institute"/>
            <person name="Kuo A."/>
            <person name="Tarkka M."/>
            <person name="Buscot F."/>
            <person name="Kohler A."/>
            <person name="Nagy L.G."/>
            <person name="Floudas D."/>
            <person name="Copeland A."/>
            <person name="Barry K.W."/>
            <person name="Cichocki N."/>
            <person name="Veneault-Fourrey C."/>
            <person name="LaButti K."/>
            <person name="Lindquist E.A."/>
            <person name="Lipzen A."/>
            <person name="Lundell T."/>
            <person name="Morin E."/>
            <person name="Murat C."/>
            <person name="Sun H."/>
            <person name="Tunlid A."/>
            <person name="Henrissat B."/>
            <person name="Grigoriev I.V."/>
            <person name="Hibbett D.S."/>
            <person name="Martin F."/>
            <person name="Nordberg H.P."/>
            <person name="Cantor M.N."/>
            <person name="Hua S.X."/>
        </authorList>
    </citation>
    <scope>NUCLEOTIDE SEQUENCE [LARGE SCALE GENOMIC DNA]</scope>
    <source>
        <strain evidence="1 2">F 1598</strain>
    </source>
</reference>
<proteinExistence type="predicted"/>
<name>A0A0C3CP26_PILCF</name>
<dbReference type="EMBL" id="KN832971">
    <property type="protein sequence ID" value="KIM91487.1"/>
    <property type="molecule type" value="Genomic_DNA"/>
</dbReference>
<organism evidence="1 2">
    <name type="scientific">Piloderma croceum (strain F 1598)</name>
    <dbReference type="NCBI Taxonomy" id="765440"/>
    <lineage>
        <taxon>Eukaryota</taxon>
        <taxon>Fungi</taxon>
        <taxon>Dikarya</taxon>
        <taxon>Basidiomycota</taxon>
        <taxon>Agaricomycotina</taxon>
        <taxon>Agaricomycetes</taxon>
        <taxon>Agaricomycetidae</taxon>
        <taxon>Atheliales</taxon>
        <taxon>Atheliaceae</taxon>
        <taxon>Piloderma</taxon>
    </lineage>
</organism>
<gene>
    <name evidence="1" type="ORF">PILCRDRAFT_810761</name>
</gene>
<reference evidence="2" key="2">
    <citation type="submission" date="2015-01" db="EMBL/GenBank/DDBJ databases">
        <title>Evolutionary Origins and Diversification of the Mycorrhizal Mutualists.</title>
        <authorList>
            <consortium name="DOE Joint Genome Institute"/>
            <consortium name="Mycorrhizal Genomics Consortium"/>
            <person name="Kohler A."/>
            <person name="Kuo A."/>
            <person name="Nagy L.G."/>
            <person name="Floudas D."/>
            <person name="Copeland A."/>
            <person name="Barry K.W."/>
            <person name="Cichocki N."/>
            <person name="Veneault-Fourrey C."/>
            <person name="LaButti K."/>
            <person name="Lindquist E.A."/>
            <person name="Lipzen A."/>
            <person name="Lundell T."/>
            <person name="Morin E."/>
            <person name="Murat C."/>
            <person name="Riley R."/>
            <person name="Ohm R."/>
            <person name="Sun H."/>
            <person name="Tunlid A."/>
            <person name="Henrissat B."/>
            <person name="Grigoriev I.V."/>
            <person name="Hibbett D.S."/>
            <person name="Martin F."/>
        </authorList>
    </citation>
    <scope>NUCLEOTIDE SEQUENCE [LARGE SCALE GENOMIC DNA]</scope>
    <source>
        <strain evidence="2">F 1598</strain>
    </source>
</reference>
<evidence type="ECO:0000313" key="1">
    <source>
        <dbReference type="EMBL" id="KIM91487.1"/>
    </source>
</evidence>
<protein>
    <submittedName>
        <fullName evidence="1">Uncharacterized protein</fullName>
    </submittedName>
</protein>
<dbReference type="Proteomes" id="UP000054166">
    <property type="component" value="Unassembled WGS sequence"/>
</dbReference>
<sequence>MKSRCPFQPAIRTKWFGMLSDRTLKAAARLYAIFIRNRCTRASAGYMLDDGISYGEGE</sequence>
<accession>A0A0C3CP26</accession>